<evidence type="ECO:0000259" key="4">
    <source>
        <dbReference type="PROSITE" id="PS51462"/>
    </source>
</evidence>
<dbReference type="Pfam" id="PF00293">
    <property type="entry name" value="NUDIX"/>
    <property type="match status" value="1"/>
</dbReference>
<evidence type="ECO:0000256" key="2">
    <source>
        <dbReference type="ARBA" id="ARBA00022801"/>
    </source>
</evidence>
<reference evidence="5 6" key="1">
    <citation type="submission" date="2018-06" db="EMBL/GenBank/DDBJ databases">
        <title>Genomic Encyclopedia of Type Strains, Phase IV (KMG-IV): sequencing the most valuable type-strain genomes for metagenomic binning, comparative biology and taxonomic classification.</title>
        <authorList>
            <person name="Goeker M."/>
        </authorList>
    </citation>
    <scope>NUCLEOTIDE SEQUENCE [LARGE SCALE GENOMIC DNA]</scope>
    <source>
        <strain evidence="5 6">DSM 25619</strain>
    </source>
</reference>
<sequence length="159" mass="17549">MSDKQSLQISGQVFTTHFMTQDISPLPLIAHGVSMICRNEDRFLLVKRGKEPLKGSFAFPGGGVEAGEGGEEAAHRELMEETGLRCDTLRLVDTIDLSKEGLYGKTYNLSIYRALDLSGQEQAGDDAVSLHWLTVEDMLNYPVTVSTLAFARRILQEEG</sequence>
<dbReference type="PANTHER" id="PTHR43736">
    <property type="entry name" value="ADP-RIBOSE PYROPHOSPHATASE"/>
    <property type="match status" value="1"/>
</dbReference>
<dbReference type="Proteomes" id="UP000252893">
    <property type="component" value="Unassembled WGS sequence"/>
</dbReference>
<organism evidence="5 6">
    <name type="scientific">Pseudochrobactrum asaccharolyticum</name>
    <dbReference type="NCBI Taxonomy" id="354351"/>
    <lineage>
        <taxon>Bacteria</taxon>
        <taxon>Pseudomonadati</taxon>
        <taxon>Pseudomonadota</taxon>
        <taxon>Alphaproteobacteria</taxon>
        <taxon>Hyphomicrobiales</taxon>
        <taxon>Brucellaceae</taxon>
        <taxon>Pseudochrobactrum</taxon>
    </lineage>
</organism>
<dbReference type="PRINTS" id="PR00502">
    <property type="entry name" value="NUDIXFAMILY"/>
</dbReference>
<dbReference type="InterPro" id="IPR020476">
    <property type="entry name" value="Nudix_hydrolase"/>
</dbReference>
<feature type="domain" description="Nudix hydrolase" evidence="4">
    <location>
        <begin position="28"/>
        <end position="156"/>
    </location>
</feature>
<dbReference type="PROSITE" id="PS51462">
    <property type="entry name" value="NUDIX"/>
    <property type="match status" value="1"/>
</dbReference>
<proteinExistence type="inferred from homology"/>
<dbReference type="GO" id="GO:0016787">
    <property type="term" value="F:hydrolase activity"/>
    <property type="evidence" value="ECO:0007669"/>
    <property type="project" value="UniProtKB-KW"/>
</dbReference>
<dbReference type="InterPro" id="IPR015797">
    <property type="entry name" value="NUDIX_hydrolase-like_dom_sf"/>
</dbReference>
<gene>
    <name evidence="5" type="ORF">DFR47_101397</name>
</gene>
<evidence type="ECO:0000256" key="1">
    <source>
        <dbReference type="ARBA" id="ARBA00001946"/>
    </source>
</evidence>
<keyword evidence="6" id="KW-1185">Reference proteome</keyword>
<dbReference type="Gene3D" id="3.90.79.10">
    <property type="entry name" value="Nucleoside Triphosphate Pyrophosphohydrolase"/>
    <property type="match status" value="1"/>
</dbReference>
<dbReference type="InterPro" id="IPR000086">
    <property type="entry name" value="NUDIX_hydrolase_dom"/>
</dbReference>
<dbReference type="PROSITE" id="PS00893">
    <property type="entry name" value="NUDIX_BOX"/>
    <property type="match status" value="1"/>
</dbReference>
<evidence type="ECO:0000313" key="6">
    <source>
        <dbReference type="Proteomes" id="UP000252893"/>
    </source>
</evidence>
<keyword evidence="2 3" id="KW-0378">Hydrolase</keyword>
<evidence type="ECO:0000313" key="5">
    <source>
        <dbReference type="EMBL" id="RBO98796.1"/>
    </source>
</evidence>
<dbReference type="EMBL" id="QNRH01000001">
    <property type="protein sequence ID" value="RBO98796.1"/>
    <property type="molecule type" value="Genomic_DNA"/>
</dbReference>
<evidence type="ECO:0000256" key="3">
    <source>
        <dbReference type="RuleBase" id="RU003476"/>
    </source>
</evidence>
<dbReference type="PANTHER" id="PTHR43736:SF1">
    <property type="entry name" value="DIHYDRONEOPTERIN TRIPHOSPHATE DIPHOSPHATASE"/>
    <property type="match status" value="1"/>
</dbReference>
<dbReference type="SUPFAM" id="SSF55811">
    <property type="entry name" value="Nudix"/>
    <property type="match status" value="1"/>
</dbReference>
<protein>
    <submittedName>
        <fullName evidence="5">ADP-ribose pyrophosphatase YjhB (NUDIX family)</fullName>
    </submittedName>
</protein>
<name>A0A366E8U5_9HYPH</name>
<comment type="similarity">
    <text evidence="3">Belongs to the Nudix hydrolase family.</text>
</comment>
<dbReference type="AlphaFoldDB" id="A0A366E8U5"/>
<accession>A0A366E8U5</accession>
<dbReference type="InterPro" id="IPR020084">
    <property type="entry name" value="NUDIX_hydrolase_CS"/>
</dbReference>
<comment type="cofactor">
    <cofactor evidence="1">
        <name>Mg(2+)</name>
        <dbReference type="ChEBI" id="CHEBI:18420"/>
    </cofactor>
</comment>
<comment type="caution">
    <text evidence="5">The sequence shown here is derived from an EMBL/GenBank/DDBJ whole genome shotgun (WGS) entry which is preliminary data.</text>
</comment>